<dbReference type="RefSeq" id="WP_020211853.1">
    <property type="nucleotide sequence ID" value="NZ_JRLX01000011.1"/>
</dbReference>
<comment type="caution">
    <text evidence="1">The sequence shown here is derived from an EMBL/GenBank/DDBJ whole genome shotgun (WGS) entry which is preliminary data.</text>
</comment>
<dbReference type="EMBL" id="JRLX01000011">
    <property type="protein sequence ID" value="KGO86262.1"/>
    <property type="molecule type" value="Genomic_DNA"/>
</dbReference>
<organism evidence="1 2">
    <name type="scientific">Flavobacterium rivuli WB 3.3-2 = DSM 21788</name>
    <dbReference type="NCBI Taxonomy" id="1121895"/>
    <lineage>
        <taxon>Bacteria</taxon>
        <taxon>Pseudomonadati</taxon>
        <taxon>Bacteroidota</taxon>
        <taxon>Flavobacteriia</taxon>
        <taxon>Flavobacteriales</taxon>
        <taxon>Flavobacteriaceae</taxon>
        <taxon>Flavobacterium</taxon>
    </lineage>
</organism>
<dbReference type="Proteomes" id="UP000030152">
    <property type="component" value="Unassembled WGS sequence"/>
</dbReference>
<name>A0A0A2M0V7_9FLAO</name>
<proteinExistence type="predicted"/>
<dbReference type="OrthoDB" id="995060at2"/>
<dbReference type="AlphaFoldDB" id="A0A0A2M0V7"/>
<accession>A0A0A2M0V7</accession>
<reference evidence="1 2" key="1">
    <citation type="submission" date="2013-09" db="EMBL/GenBank/DDBJ databases">
        <authorList>
            <person name="Zeng Z."/>
            <person name="Chen C."/>
        </authorList>
    </citation>
    <scope>NUCLEOTIDE SEQUENCE [LARGE SCALE GENOMIC DNA]</scope>
    <source>
        <strain evidence="1 2">WB 3.3-2</strain>
    </source>
</reference>
<sequence length="324" mass="37701">MEEQEEIFAQVIRESDKRLLVLKMLANFFNHKDLFAVYVRTKVIHNLFQSNKNLDVNKLDLFHVQYTSSLTDLFQKLKKAKEQQYLLMADEIYINSDLVQKLEKESEARNFSDEVRRHNQNMGTALKQLYDMLATNVTVPFSWATVMLFSSRLAPEFYREVSTQQFDLLVKHDDKKVYQNDYAIIERKLLGRLNILNFRVKFACGISHDNAYAEVYDFMDSNDKFVFINGTKSFYFLNADSAKDIDLSKNMSNKADIIMGLQYKNDLLRDKQATVKTSLPKDVEGVLAAYLEKISGVDFLDDLQNVDEQTNILRAMLNININSK</sequence>
<evidence type="ECO:0000313" key="1">
    <source>
        <dbReference type="EMBL" id="KGO86262.1"/>
    </source>
</evidence>
<gene>
    <name evidence="1" type="ORF">Q765_11815</name>
</gene>
<protein>
    <submittedName>
        <fullName evidence="1">Uncharacterized protein</fullName>
    </submittedName>
</protein>
<dbReference type="eggNOG" id="ENOG502Z90W">
    <property type="taxonomic scope" value="Bacteria"/>
</dbReference>
<evidence type="ECO:0000313" key="2">
    <source>
        <dbReference type="Proteomes" id="UP000030152"/>
    </source>
</evidence>
<dbReference type="STRING" id="1121895.GCA_000378485_00726"/>
<keyword evidence="2" id="KW-1185">Reference proteome</keyword>